<protein>
    <submittedName>
        <fullName evidence="1">Uncharacterized protein</fullName>
    </submittedName>
</protein>
<dbReference type="GeneID" id="59284745"/>
<proteinExistence type="predicted"/>
<evidence type="ECO:0000313" key="2">
    <source>
        <dbReference type="Proteomes" id="UP000578531"/>
    </source>
</evidence>
<organism evidence="1 2">
    <name type="scientific">Letharia columbiana</name>
    <dbReference type="NCBI Taxonomy" id="112416"/>
    <lineage>
        <taxon>Eukaryota</taxon>
        <taxon>Fungi</taxon>
        <taxon>Dikarya</taxon>
        <taxon>Ascomycota</taxon>
        <taxon>Pezizomycotina</taxon>
        <taxon>Lecanoromycetes</taxon>
        <taxon>OSLEUM clade</taxon>
        <taxon>Lecanoromycetidae</taxon>
        <taxon>Lecanorales</taxon>
        <taxon>Lecanorineae</taxon>
        <taxon>Parmeliaceae</taxon>
        <taxon>Letharia</taxon>
    </lineage>
</organism>
<dbReference type="Proteomes" id="UP000578531">
    <property type="component" value="Unassembled WGS sequence"/>
</dbReference>
<gene>
    <name evidence="1" type="ORF">HO173_003076</name>
</gene>
<comment type="caution">
    <text evidence="1">The sequence shown here is derived from an EMBL/GenBank/DDBJ whole genome shotgun (WGS) entry which is preliminary data.</text>
</comment>
<reference evidence="1 2" key="1">
    <citation type="journal article" date="2020" name="Genomics">
        <title>Complete, high-quality genomes from long-read metagenomic sequencing of two wolf lichen thalli reveals enigmatic genome architecture.</title>
        <authorList>
            <person name="McKenzie S.K."/>
            <person name="Walston R.F."/>
            <person name="Allen J.L."/>
        </authorList>
    </citation>
    <scope>NUCLEOTIDE SEQUENCE [LARGE SCALE GENOMIC DNA]</scope>
    <source>
        <strain evidence="1">WasteWater2</strain>
    </source>
</reference>
<evidence type="ECO:0000313" key="1">
    <source>
        <dbReference type="EMBL" id="KAF6238571.1"/>
    </source>
</evidence>
<sequence length="70" mass="7122">MASPAPPAVCSTAAYQHFLPLAGFPPAQGLLIVTSLVGCAAALGSASGTSLQQPSQFLELPHRHPYPSPP</sequence>
<name>A0A8H6L7N2_9LECA</name>
<accession>A0A8H6L7N2</accession>
<keyword evidence="2" id="KW-1185">Reference proteome</keyword>
<dbReference type="EMBL" id="JACCJC010000008">
    <property type="protein sequence ID" value="KAF6238571.1"/>
    <property type="molecule type" value="Genomic_DNA"/>
</dbReference>
<dbReference type="AlphaFoldDB" id="A0A8H6L7N2"/>
<dbReference type="RefSeq" id="XP_037167870.1">
    <property type="nucleotide sequence ID" value="XM_037305005.1"/>
</dbReference>